<protein>
    <submittedName>
        <fullName evidence="1">Uncharacterized protein</fullName>
    </submittedName>
</protein>
<dbReference type="AlphaFoldDB" id="A0A0E9QJ07"/>
<proteinExistence type="predicted"/>
<reference evidence="1" key="1">
    <citation type="submission" date="2014-11" db="EMBL/GenBank/DDBJ databases">
        <authorList>
            <person name="Amaro Gonzalez C."/>
        </authorList>
    </citation>
    <scope>NUCLEOTIDE SEQUENCE</scope>
</reference>
<reference evidence="1" key="2">
    <citation type="journal article" date="2015" name="Fish Shellfish Immunol.">
        <title>Early steps in the European eel (Anguilla anguilla)-Vibrio vulnificus interaction in the gills: Role of the RtxA13 toxin.</title>
        <authorList>
            <person name="Callol A."/>
            <person name="Pajuelo D."/>
            <person name="Ebbesson L."/>
            <person name="Teles M."/>
            <person name="MacKenzie S."/>
            <person name="Amaro C."/>
        </authorList>
    </citation>
    <scope>NUCLEOTIDE SEQUENCE</scope>
</reference>
<evidence type="ECO:0000313" key="1">
    <source>
        <dbReference type="EMBL" id="JAH16866.1"/>
    </source>
</evidence>
<sequence length="45" mass="4961">MILTSRRHHAVQTCPLIVPQATVITLPLLKHRTIFNGRGAVCIAI</sequence>
<organism evidence="1">
    <name type="scientific">Anguilla anguilla</name>
    <name type="common">European freshwater eel</name>
    <name type="synonym">Muraena anguilla</name>
    <dbReference type="NCBI Taxonomy" id="7936"/>
    <lineage>
        <taxon>Eukaryota</taxon>
        <taxon>Metazoa</taxon>
        <taxon>Chordata</taxon>
        <taxon>Craniata</taxon>
        <taxon>Vertebrata</taxon>
        <taxon>Euteleostomi</taxon>
        <taxon>Actinopterygii</taxon>
        <taxon>Neopterygii</taxon>
        <taxon>Teleostei</taxon>
        <taxon>Anguilliformes</taxon>
        <taxon>Anguillidae</taxon>
        <taxon>Anguilla</taxon>
    </lineage>
</organism>
<name>A0A0E9QJ07_ANGAN</name>
<dbReference type="EMBL" id="GBXM01091711">
    <property type="protein sequence ID" value="JAH16866.1"/>
    <property type="molecule type" value="Transcribed_RNA"/>
</dbReference>
<accession>A0A0E9QJ07</accession>